<dbReference type="Proteomes" id="UP001209540">
    <property type="component" value="Unassembled WGS sequence"/>
</dbReference>
<name>A0AAD5PCC3_9FUNG</name>
<keyword evidence="4" id="KW-1185">Reference proteome</keyword>
<evidence type="ECO:0000259" key="2">
    <source>
        <dbReference type="Pfam" id="PF02225"/>
    </source>
</evidence>
<dbReference type="InterPro" id="IPR003137">
    <property type="entry name" value="PA_domain"/>
</dbReference>
<dbReference type="Pfam" id="PF02225">
    <property type="entry name" value="PA"/>
    <property type="match status" value="1"/>
</dbReference>
<keyword evidence="1" id="KW-0732">Signal</keyword>
<dbReference type="EMBL" id="JAIXMP010000019">
    <property type="protein sequence ID" value="KAI9257935.1"/>
    <property type="molecule type" value="Genomic_DNA"/>
</dbReference>
<protein>
    <recommendedName>
        <fullName evidence="2">PA domain-containing protein</fullName>
    </recommendedName>
</protein>
<reference evidence="3" key="2">
    <citation type="submission" date="2023-02" db="EMBL/GenBank/DDBJ databases">
        <authorList>
            <consortium name="DOE Joint Genome Institute"/>
            <person name="Mondo S.J."/>
            <person name="Chang Y."/>
            <person name="Wang Y."/>
            <person name="Ahrendt S."/>
            <person name="Andreopoulos W."/>
            <person name="Barry K."/>
            <person name="Beard J."/>
            <person name="Benny G.L."/>
            <person name="Blankenship S."/>
            <person name="Bonito G."/>
            <person name="Cuomo C."/>
            <person name="Desiro A."/>
            <person name="Gervers K.A."/>
            <person name="Hundley H."/>
            <person name="Kuo A."/>
            <person name="LaButti K."/>
            <person name="Lang B.F."/>
            <person name="Lipzen A."/>
            <person name="O'Donnell K."/>
            <person name="Pangilinan J."/>
            <person name="Reynolds N."/>
            <person name="Sandor L."/>
            <person name="Smith M.W."/>
            <person name="Tsang A."/>
            <person name="Grigoriev I.V."/>
            <person name="Stajich J.E."/>
            <person name="Spatafora J.W."/>
        </authorList>
    </citation>
    <scope>NUCLEOTIDE SEQUENCE</scope>
    <source>
        <strain evidence="3">RSA 2281</strain>
    </source>
</reference>
<dbReference type="SUPFAM" id="SSF52025">
    <property type="entry name" value="PA domain"/>
    <property type="match status" value="1"/>
</dbReference>
<proteinExistence type="predicted"/>
<organism evidence="3 4">
    <name type="scientific">Phascolomyces articulosus</name>
    <dbReference type="NCBI Taxonomy" id="60185"/>
    <lineage>
        <taxon>Eukaryota</taxon>
        <taxon>Fungi</taxon>
        <taxon>Fungi incertae sedis</taxon>
        <taxon>Mucoromycota</taxon>
        <taxon>Mucoromycotina</taxon>
        <taxon>Mucoromycetes</taxon>
        <taxon>Mucorales</taxon>
        <taxon>Lichtheimiaceae</taxon>
        <taxon>Phascolomyces</taxon>
    </lineage>
</organism>
<feature type="signal peptide" evidence="1">
    <location>
        <begin position="1"/>
        <end position="17"/>
    </location>
</feature>
<dbReference type="Gene3D" id="3.50.30.30">
    <property type="match status" value="1"/>
</dbReference>
<evidence type="ECO:0000256" key="1">
    <source>
        <dbReference type="SAM" id="SignalP"/>
    </source>
</evidence>
<dbReference type="AlphaFoldDB" id="A0AAD5PCC3"/>
<evidence type="ECO:0000313" key="4">
    <source>
        <dbReference type="Proteomes" id="UP001209540"/>
    </source>
</evidence>
<sequence length="177" mass="19547">MLLRFICFLQCFNIAYASLFSSSNPYISEESVTLYSNTSSIDTVDSAIEPQNYKQNIVPNTNLTQPDSSGLSGVLYDRGLSCELENTSDTPIPPLLTDQRKIALVRRGNCSFADKVIYSQMDGAVGVIIYDQIPFEKDPRAGIMVCPISKSCSQSHHKSAKKSINVFPENSKSDFSI</sequence>
<comment type="caution">
    <text evidence="3">The sequence shown here is derived from an EMBL/GenBank/DDBJ whole genome shotgun (WGS) entry which is preliminary data.</text>
</comment>
<evidence type="ECO:0000313" key="3">
    <source>
        <dbReference type="EMBL" id="KAI9257935.1"/>
    </source>
</evidence>
<accession>A0AAD5PCC3</accession>
<reference evidence="3" key="1">
    <citation type="journal article" date="2022" name="IScience">
        <title>Evolution of zygomycete secretomes and the origins of terrestrial fungal ecologies.</title>
        <authorList>
            <person name="Chang Y."/>
            <person name="Wang Y."/>
            <person name="Mondo S."/>
            <person name="Ahrendt S."/>
            <person name="Andreopoulos W."/>
            <person name="Barry K."/>
            <person name="Beard J."/>
            <person name="Benny G.L."/>
            <person name="Blankenship S."/>
            <person name="Bonito G."/>
            <person name="Cuomo C."/>
            <person name="Desiro A."/>
            <person name="Gervers K.A."/>
            <person name="Hundley H."/>
            <person name="Kuo A."/>
            <person name="LaButti K."/>
            <person name="Lang B.F."/>
            <person name="Lipzen A."/>
            <person name="O'Donnell K."/>
            <person name="Pangilinan J."/>
            <person name="Reynolds N."/>
            <person name="Sandor L."/>
            <person name="Smith M.E."/>
            <person name="Tsang A."/>
            <person name="Grigoriev I.V."/>
            <person name="Stajich J.E."/>
            <person name="Spatafora J.W."/>
        </authorList>
    </citation>
    <scope>NUCLEOTIDE SEQUENCE</scope>
    <source>
        <strain evidence="3">RSA 2281</strain>
    </source>
</reference>
<dbReference type="InterPro" id="IPR046450">
    <property type="entry name" value="PA_dom_sf"/>
</dbReference>
<feature type="domain" description="PA" evidence="2">
    <location>
        <begin position="99"/>
        <end position="134"/>
    </location>
</feature>
<feature type="chain" id="PRO_5042080460" description="PA domain-containing protein" evidence="1">
    <location>
        <begin position="18"/>
        <end position="177"/>
    </location>
</feature>
<gene>
    <name evidence="3" type="ORF">BDA99DRAFT_107199</name>
</gene>